<dbReference type="FunFam" id="4.10.800.10:FF:000004">
    <property type="entry name" value="SPARC-related modular calcium-binding protein 1"/>
    <property type="match status" value="2"/>
</dbReference>
<evidence type="ECO:0000259" key="11">
    <source>
        <dbReference type="PROSITE" id="PS51162"/>
    </source>
</evidence>
<dbReference type="Pfam" id="PF00086">
    <property type="entry name" value="Thyroglobulin_1"/>
    <property type="match status" value="2"/>
</dbReference>
<feature type="domain" description="Thyroglobulin type-1" evidence="11">
    <location>
        <begin position="87"/>
        <end position="153"/>
    </location>
</feature>
<comment type="caution">
    <text evidence="8">Lacks conserved residue(s) required for the propagation of feature annotation.</text>
</comment>
<organism evidence="13 14">
    <name type="scientific">Pinctada imbricata</name>
    <name type="common">Atlantic pearl-oyster</name>
    <name type="synonym">Pinctada martensii</name>
    <dbReference type="NCBI Taxonomy" id="66713"/>
    <lineage>
        <taxon>Eukaryota</taxon>
        <taxon>Metazoa</taxon>
        <taxon>Spiralia</taxon>
        <taxon>Lophotrochozoa</taxon>
        <taxon>Mollusca</taxon>
        <taxon>Bivalvia</taxon>
        <taxon>Autobranchia</taxon>
        <taxon>Pteriomorphia</taxon>
        <taxon>Pterioida</taxon>
        <taxon>Pterioidea</taxon>
        <taxon>Pteriidae</taxon>
        <taxon>Pinctada</taxon>
    </lineage>
</organism>
<dbReference type="CDD" id="cd00191">
    <property type="entry name" value="TY"/>
    <property type="match status" value="2"/>
</dbReference>
<comment type="subcellular location">
    <subcellularLocation>
        <location evidence="1">Secreted</location>
    </subcellularLocation>
</comment>
<evidence type="ECO:0000256" key="7">
    <source>
        <dbReference type="ARBA" id="ARBA00023180"/>
    </source>
</evidence>
<dbReference type="GO" id="GO:0005615">
    <property type="term" value="C:extracellular space"/>
    <property type="evidence" value="ECO:0007669"/>
    <property type="project" value="TreeGrafter"/>
</dbReference>
<dbReference type="InterPro" id="IPR036857">
    <property type="entry name" value="Thyroglobulin_1_sf"/>
</dbReference>
<dbReference type="PROSITE" id="PS50222">
    <property type="entry name" value="EF_HAND_2"/>
    <property type="match status" value="1"/>
</dbReference>
<feature type="region of interest" description="Disordered" evidence="9">
    <location>
        <begin position="319"/>
        <end position="345"/>
    </location>
</feature>
<dbReference type="CDD" id="cd00104">
    <property type="entry name" value="KAZAL_FS"/>
    <property type="match status" value="1"/>
</dbReference>
<gene>
    <name evidence="13" type="ORF">FSP39_004416</name>
</gene>
<dbReference type="Proteomes" id="UP001186944">
    <property type="component" value="Unassembled WGS sequence"/>
</dbReference>
<evidence type="ECO:0000256" key="4">
    <source>
        <dbReference type="ARBA" id="ARBA00022737"/>
    </source>
</evidence>
<evidence type="ECO:0000256" key="9">
    <source>
        <dbReference type="SAM" id="MobiDB-lite"/>
    </source>
</evidence>
<accession>A0AA88XVF4</accession>
<dbReference type="PROSITE" id="PS00484">
    <property type="entry name" value="THYROGLOBULIN_1_1"/>
    <property type="match status" value="2"/>
</dbReference>
<comment type="caution">
    <text evidence="13">The sequence shown here is derived from an EMBL/GenBank/DDBJ whole genome shotgun (WGS) entry which is preliminary data.</text>
</comment>
<dbReference type="SMART" id="SM00280">
    <property type="entry name" value="KAZAL"/>
    <property type="match status" value="1"/>
</dbReference>
<dbReference type="PROSITE" id="PS00018">
    <property type="entry name" value="EF_HAND_1"/>
    <property type="match status" value="2"/>
</dbReference>
<dbReference type="PANTHER" id="PTHR12352">
    <property type="entry name" value="SECRETED MODULAR CALCIUM-BINDING PROTEIN"/>
    <property type="match status" value="1"/>
</dbReference>
<dbReference type="Pfam" id="PF07648">
    <property type="entry name" value="Kazal_2"/>
    <property type="match status" value="1"/>
</dbReference>
<feature type="domain" description="Kazal-like" evidence="12">
    <location>
        <begin position="29"/>
        <end position="82"/>
    </location>
</feature>
<proteinExistence type="predicted"/>
<keyword evidence="6 8" id="KW-1015">Disulfide bond</keyword>
<dbReference type="InterPro" id="IPR002350">
    <property type="entry name" value="Kazal_dom"/>
</dbReference>
<feature type="disulfide bond" evidence="8">
    <location>
        <begin position="133"/>
        <end position="153"/>
    </location>
</feature>
<feature type="disulfide bond" evidence="8">
    <location>
        <begin position="124"/>
        <end position="131"/>
    </location>
</feature>
<evidence type="ECO:0000313" key="14">
    <source>
        <dbReference type="Proteomes" id="UP001186944"/>
    </source>
</evidence>
<dbReference type="CDD" id="cd16234">
    <property type="entry name" value="EFh_SPARC_SMOC"/>
    <property type="match status" value="1"/>
</dbReference>
<dbReference type="PROSITE" id="PS51465">
    <property type="entry name" value="KAZAL_2"/>
    <property type="match status" value="1"/>
</dbReference>
<evidence type="ECO:0000256" key="8">
    <source>
        <dbReference type="PROSITE-ProRule" id="PRU00500"/>
    </source>
</evidence>
<dbReference type="Gene3D" id="1.10.238.10">
    <property type="entry name" value="EF-hand"/>
    <property type="match status" value="2"/>
</dbReference>
<dbReference type="InterPro" id="IPR051950">
    <property type="entry name" value="Dev_reg/Prot_inhib"/>
</dbReference>
<dbReference type="SMART" id="SM00211">
    <property type="entry name" value="TY"/>
    <property type="match status" value="2"/>
</dbReference>
<keyword evidence="5" id="KW-0106">Calcium</keyword>
<dbReference type="SUPFAM" id="SSF57610">
    <property type="entry name" value="Thyroglobulin type-1 domain"/>
    <property type="match status" value="2"/>
</dbReference>
<keyword evidence="7" id="KW-0325">Glycoprotein</keyword>
<dbReference type="GO" id="GO:0005509">
    <property type="term" value="F:calcium ion binding"/>
    <property type="evidence" value="ECO:0007669"/>
    <property type="project" value="InterPro"/>
</dbReference>
<dbReference type="InterPro" id="IPR002048">
    <property type="entry name" value="EF_hand_dom"/>
</dbReference>
<dbReference type="AlphaFoldDB" id="A0AA88XVF4"/>
<feature type="region of interest" description="Disordered" evidence="9">
    <location>
        <begin position="544"/>
        <end position="565"/>
    </location>
</feature>
<feature type="region of interest" description="Disordered" evidence="9">
    <location>
        <begin position="143"/>
        <end position="179"/>
    </location>
</feature>
<dbReference type="PANTHER" id="PTHR12352:SF3">
    <property type="entry name" value="NIDOGEN-2"/>
    <property type="match status" value="1"/>
</dbReference>
<dbReference type="InterPro" id="IPR036058">
    <property type="entry name" value="Kazal_dom_sf"/>
</dbReference>
<feature type="domain" description="EF-hand" evidence="10">
    <location>
        <begin position="508"/>
        <end position="543"/>
    </location>
</feature>
<evidence type="ECO:0000313" key="13">
    <source>
        <dbReference type="EMBL" id="KAK3092557.1"/>
    </source>
</evidence>
<dbReference type="PROSITE" id="PS51162">
    <property type="entry name" value="THYROGLOBULIN_1_2"/>
    <property type="match status" value="2"/>
</dbReference>
<keyword evidence="3" id="KW-0732">Signal</keyword>
<dbReference type="SUPFAM" id="SSF100895">
    <property type="entry name" value="Kazal-type serine protease inhibitors"/>
    <property type="match status" value="1"/>
</dbReference>
<feature type="compositionally biased region" description="Basic residues" evidence="9">
    <location>
        <begin position="151"/>
        <end position="176"/>
    </location>
</feature>
<evidence type="ECO:0000256" key="1">
    <source>
        <dbReference type="ARBA" id="ARBA00004613"/>
    </source>
</evidence>
<evidence type="ECO:0000256" key="3">
    <source>
        <dbReference type="ARBA" id="ARBA00022729"/>
    </source>
</evidence>
<evidence type="ECO:0000259" key="10">
    <source>
        <dbReference type="PROSITE" id="PS50222"/>
    </source>
</evidence>
<evidence type="ECO:0000256" key="2">
    <source>
        <dbReference type="ARBA" id="ARBA00022525"/>
    </source>
</evidence>
<protein>
    <recommendedName>
        <fullName evidence="15">SPARC-related modular calcium-binding protein 1</fullName>
    </recommendedName>
</protein>
<evidence type="ECO:0008006" key="15">
    <source>
        <dbReference type="Google" id="ProtNLM"/>
    </source>
</evidence>
<feature type="disulfide bond" evidence="8">
    <location>
        <begin position="388"/>
        <end position="395"/>
    </location>
</feature>
<name>A0AA88XVF4_PINIB</name>
<evidence type="ECO:0000256" key="5">
    <source>
        <dbReference type="ARBA" id="ARBA00022837"/>
    </source>
</evidence>
<dbReference type="InterPro" id="IPR018247">
    <property type="entry name" value="EF_Hand_1_Ca_BS"/>
</dbReference>
<keyword evidence="4" id="KW-0677">Repeat</keyword>
<dbReference type="InterPro" id="IPR000716">
    <property type="entry name" value="Thyroglobulin_1"/>
</dbReference>
<sequence length="565" mass="65195">MIWYLVEHVCFRNGHSLCVCHLFQTLFRSLRNSECNIDCSVKKYRPVCGSDGITYSHRCYLKRAKRCDRKRVKVVSKGQCSPSSRPSTGCLKERDDAVRLARKPTLGVFIPECDRDGTYSDVQCHSATGYCWCVTSDGKPIRGTSMQGKKPNCRGKPKQRKSRGKKKGKRRKKRRCRTADRQQFNNNLIKVFKDEYFRDVQVSSSHSVSSGMNDPVLNSLNKRVVEWKFSKLDMNNDNKLRKKETRILKKMVKKVIKPRACAKTFIGYCDLDNNKKIERKEWTLCLGVDINRDKSTHATPEPQQSEDTPNLTDRLTMFEPSRRGPVGVPGGLIPRPSDPPNIKPPMDDKTRDCIEERKNALLQHQQDPDGKTYIPRCTVLGKWDKAQCHESSQYCWCVEEETGKPIPGTSTHKVMPKCDQITDRQMKGCPLGKKRKFLKEMISKMLEDMRMYKQNGSDLSKLPSGSSGMSEQEVAVRWKLNILDVNSNSKIDKREMKPLRRELPKKKDTRKCRRNFIRYCDADNDKKITSDEWIDCMGIKNNILPLPDNPNRRGPNPFDQYLRPS</sequence>
<evidence type="ECO:0000259" key="12">
    <source>
        <dbReference type="PROSITE" id="PS51465"/>
    </source>
</evidence>
<reference evidence="13" key="1">
    <citation type="submission" date="2019-08" db="EMBL/GenBank/DDBJ databases">
        <title>The improved chromosome-level genome for the pearl oyster Pinctada fucata martensii using PacBio sequencing and Hi-C.</title>
        <authorList>
            <person name="Zheng Z."/>
        </authorList>
    </citation>
    <scope>NUCLEOTIDE SEQUENCE</scope>
    <source>
        <strain evidence="13">ZZ-2019</strain>
        <tissue evidence="13">Adductor muscle</tissue>
    </source>
</reference>
<dbReference type="InterPro" id="IPR011992">
    <property type="entry name" value="EF-hand-dom_pair"/>
</dbReference>
<dbReference type="Pfam" id="PF10591">
    <property type="entry name" value="SPARC_Ca_bdg"/>
    <property type="match status" value="2"/>
</dbReference>
<dbReference type="Gene3D" id="3.30.60.30">
    <property type="match status" value="1"/>
</dbReference>
<evidence type="ECO:0000256" key="6">
    <source>
        <dbReference type="ARBA" id="ARBA00023157"/>
    </source>
</evidence>
<feature type="domain" description="Thyroglobulin type-1" evidence="11">
    <location>
        <begin position="350"/>
        <end position="418"/>
    </location>
</feature>
<dbReference type="SUPFAM" id="SSF47473">
    <property type="entry name" value="EF-hand"/>
    <property type="match status" value="2"/>
</dbReference>
<keyword evidence="2" id="KW-0964">Secreted</keyword>
<dbReference type="Gene3D" id="4.10.800.10">
    <property type="entry name" value="Thyroglobulin type-1"/>
    <property type="match status" value="2"/>
</dbReference>
<dbReference type="InterPro" id="IPR019577">
    <property type="entry name" value="SPARC/Testican_Ca-bd-dom"/>
</dbReference>
<keyword evidence="14" id="KW-1185">Reference proteome</keyword>
<dbReference type="EMBL" id="VSWD01000009">
    <property type="protein sequence ID" value="KAK3092557.1"/>
    <property type="molecule type" value="Genomic_DNA"/>
</dbReference>